<gene>
    <name evidence="2" type="ORF">M231_01165</name>
</gene>
<dbReference type="Proteomes" id="UP000289152">
    <property type="component" value="Unassembled WGS sequence"/>
</dbReference>
<name>A0A4V1M4T2_TREME</name>
<dbReference type="EMBL" id="SDIL01000008">
    <property type="protein sequence ID" value="RXK41457.1"/>
    <property type="molecule type" value="Genomic_DNA"/>
</dbReference>
<protein>
    <submittedName>
        <fullName evidence="2">Uncharacterized protein</fullName>
    </submittedName>
</protein>
<keyword evidence="3" id="KW-1185">Reference proteome</keyword>
<reference evidence="2 3" key="1">
    <citation type="submission" date="2016-06" db="EMBL/GenBank/DDBJ databases">
        <title>Evolution of pathogenesis and genome organization in the Tremellales.</title>
        <authorList>
            <person name="Cuomo C."/>
            <person name="Litvintseva A."/>
            <person name="Heitman J."/>
            <person name="Chen Y."/>
            <person name="Sun S."/>
            <person name="Springer D."/>
            <person name="Dromer F."/>
            <person name="Young S."/>
            <person name="Zeng Q."/>
            <person name="Chapman S."/>
            <person name="Gujja S."/>
            <person name="Saif S."/>
            <person name="Birren B."/>
        </authorList>
    </citation>
    <scope>NUCLEOTIDE SEQUENCE [LARGE SCALE GENOMIC DNA]</scope>
    <source>
        <strain evidence="2 3">ATCC 28783</strain>
    </source>
</reference>
<dbReference type="InParanoid" id="A0A4V1M4T2"/>
<comment type="caution">
    <text evidence="2">The sequence shown here is derived from an EMBL/GenBank/DDBJ whole genome shotgun (WGS) entry which is preliminary data.</text>
</comment>
<dbReference type="AlphaFoldDB" id="A0A4V1M4T2"/>
<sequence>MGTFSCQLCQTRQIREVTCSFGCVTVGELPTGACTECIARGTTARCTFVEKAEYILDQASFAGNIREELGKLKAIEMQAELATTHNYMLEPKSILFQSQHIRSNIEQLMAIHLPDMAPEGVVAPDTPRKRRRAPAAATSPSEDT</sequence>
<dbReference type="VEuPathDB" id="FungiDB:TREMEDRAFT_64110"/>
<feature type="region of interest" description="Disordered" evidence="1">
    <location>
        <begin position="120"/>
        <end position="144"/>
    </location>
</feature>
<evidence type="ECO:0000313" key="3">
    <source>
        <dbReference type="Proteomes" id="UP000289152"/>
    </source>
</evidence>
<evidence type="ECO:0000313" key="2">
    <source>
        <dbReference type="EMBL" id="RXK41457.1"/>
    </source>
</evidence>
<feature type="compositionally biased region" description="Low complexity" evidence="1">
    <location>
        <begin position="134"/>
        <end position="144"/>
    </location>
</feature>
<accession>A0A4V1M4T2</accession>
<proteinExistence type="predicted"/>
<organism evidence="2 3">
    <name type="scientific">Tremella mesenterica</name>
    <name type="common">Jelly fungus</name>
    <dbReference type="NCBI Taxonomy" id="5217"/>
    <lineage>
        <taxon>Eukaryota</taxon>
        <taxon>Fungi</taxon>
        <taxon>Dikarya</taxon>
        <taxon>Basidiomycota</taxon>
        <taxon>Agaricomycotina</taxon>
        <taxon>Tremellomycetes</taxon>
        <taxon>Tremellales</taxon>
        <taxon>Tremellaceae</taxon>
        <taxon>Tremella</taxon>
    </lineage>
</organism>
<evidence type="ECO:0000256" key="1">
    <source>
        <dbReference type="SAM" id="MobiDB-lite"/>
    </source>
</evidence>